<feature type="domain" description="Apea-like HEPN" evidence="1">
    <location>
        <begin position="320"/>
        <end position="409"/>
    </location>
</feature>
<dbReference type="InterPro" id="IPR041223">
    <property type="entry name" value="ApeA_NTD"/>
</dbReference>
<evidence type="ECO:0000313" key="3">
    <source>
        <dbReference type="EMBL" id="CCG99371.1"/>
    </source>
</evidence>
<dbReference type="eggNOG" id="ENOG5030RPZ">
    <property type="taxonomic scope" value="Bacteria"/>
</dbReference>
<proteinExistence type="predicted"/>
<evidence type="ECO:0000259" key="2">
    <source>
        <dbReference type="Pfam" id="PF18862"/>
    </source>
</evidence>
<keyword evidence="4" id="KW-1185">Reference proteome</keyword>
<dbReference type="EMBL" id="HE796683">
    <property type="protein sequence ID" value="CCG99371.1"/>
    <property type="molecule type" value="Genomic_DNA"/>
</dbReference>
<dbReference type="Pfam" id="PF18739">
    <property type="entry name" value="HEPN_Apea"/>
    <property type="match status" value="1"/>
</dbReference>
<dbReference type="OrthoDB" id="1351641at2"/>
<reference evidence="3 4" key="1">
    <citation type="journal article" date="2012" name="J. Bacteriol.">
        <title>Genome Sequence of Fibrella aestuarina BUZ 2T, a Filamentous Marine Bacterium.</title>
        <authorList>
            <person name="Filippini M."/>
            <person name="Qi W."/>
            <person name="Blom J."/>
            <person name="Goesmann A."/>
            <person name="Smits T.H."/>
            <person name="Bagheri H.C."/>
        </authorList>
    </citation>
    <scope>NUCLEOTIDE SEQUENCE [LARGE SCALE GENOMIC DNA]</scope>
    <source>
        <strain evidence="4">BUZ 2T</strain>
    </source>
</reference>
<name>I0K5G8_9BACT</name>
<accession>I0K5G8</accession>
<evidence type="ECO:0000259" key="1">
    <source>
        <dbReference type="Pfam" id="PF18739"/>
    </source>
</evidence>
<evidence type="ECO:0000313" key="4">
    <source>
        <dbReference type="Proteomes" id="UP000011058"/>
    </source>
</evidence>
<dbReference type="InterPro" id="IPR041229">
    <property type="entry name" value="HEPN_Apea"/>
</dbReference>
<dbReference type="AlphaFoldDB" id="I0K5G8"/>
<sequence>MKEEKEWVGKWAIITPQNQEIIVYGVLKYSPLYGCILKASTDDASRETFDFIFNAKKFLTINGLENVTHRNVLLRKSTTSGASRSAGISITLTVSEVFDNIFYDDVDDLKFDRVVVDYSALSEWIDSDSTYISYDFLEDDKHGLSITYTHPENIYFDINDKIKICFAFGYSTSHEMDDSRGFYLENNSSIIIYSKAGSLESDKLVQYSEHFRRLLSLMYYSNCYIYRQRFFRLNMQIGVERYFKQENIGNSQKRSSSSLPLMKFSDIKNVAEEIFRKWFLFNESGDLTYVSWVASRNITPFSQEVFLEFVRGLEVFHKTKVKQMSLNSRLQAILDKLKSTCNESEFNKLFPNIKDACSLIKENRNYLTHYGDGTLKPEYQLELEELYQLTIKCKIVLITIILEDIGIDSAKTFSYLFERHRSMLY</sequence>
<gene>
    <name evidence="3" type="ORF">FAES_1361</name>
</gene>
<dbReference type="KEGG" id="fae:FAES_1361"/>
<protein>
    <submittedName>
        <fullName evidence="3">Uncharacterized protein</fullName>
    </submittedName>
</protein>
<dbReference type="HOGENOM" id="CLU_645207_0_0_10"/>
<dbReference type="Proteomes" id="UP000011058">
    <property type="component" value="Chromosome"/>
</dbReference>
<dbReference type="Pfam" id="PF18862">
    <property type="entry name" value="ApeA_NTD1"/>
    <property type="match status" value="1"/>
</dbReference>
<dbReference type="RefSeq" id="WP_015330470.1">
    <property type="nucleotide sequence ID" value="NC_020054.1"/>
</dbReference>
<organism evidence="3 4">
    <name type="scientific">Fibrella aestuarina BUZ 2</name>
    <dbReference type="NCBI Taxonomy" id="1166018"/>
    <lineage>
        <taxon>Bacteria</taxon>
        <taxon>Pseudomonadati</taxon>
        <taxon>Bacteroidota</taxon>
        <taxon>Cytophagia</taxon>
        <taxon>Cytophagales</taxon>
        <taxon>Spirosomataceae</taxon>
        <taxon>Fibrella</taxon>
    </lineage>
</organism>
<feature type="domain" description="ApeA N-terminal" evidence="2">
    <location>
        <begin position="6"/>
        <end position="278"/>
    </location>
</feature>